<comment type="caution">
    <text evidence="3">The sequence shown here is derived from an EMBL/GenBank/DDBJ whole genome shotgun (WGS) entry which is preliminary data.</text>
</comment>
<dbReference type="EMBL" id="JBHRSJ010000002">
    <property type="protein sequence ID" value="MFC2971083.1"/>
    <property type="molecule type" value="Genomic_DNA"/>
</dbReference>
<dbReference type="PROSITE" id="PS50975">
    <property type="entry name" value="ATP_GRASP"/>
    <property type="match status" value="1"/>
</dbReference>
<dbReference type="RefSeq" id="WP_377812666.1">
    <property type="nucleotide sequence ID" value="NZ_JBHRSJ010000002.1"/>
</dbReference>
<protein>
    <submittedName>
        <fullName evidence="3">DUF3182 family protein</fullName>
    </submittedName>
</protein>
<keyword evidence="1" id="KW-0067">ATP-binding</keyword>
<evidence type="ECO:0000256" key="1">
    <source>
        <dbReference type="PROSITE-ProRule" id="PRU00409"/>
    </source>
</evidence>
<proteinExistence type="predicted"/>
<evidence type="ECO:0000313" key="4">
    <source>
        <dbReference type="Proteomes" id="UP001595457"/>
    </source>
</evidence>
<accession>A0ABV7APS6</accession>
<organism evidence="3 4">
    <name type="scientific">Azotobacter bryophylli</name>
    <dbReference type="NCBI Taxonomy" id="1986537"/>
    <lineage>
        <taxon>Bacteria</taxon>
        <taxon>Pseudomonadati</taxon>
        <taxon>Pseudomonadota</taxon>
        <taxon>Gammaproteobacteria</taxon>
        <taxon>Pseudomonadales</taxon>
        <taxon>Pseudomonadaceae</taxon>
        <taxon>Azotobacter</taxon>
    </lineage>
</organism>
<dbReference type="InterPro" id="IPR011761">
    <property type="entry name" value="ATP-grasp"/>
</dbReference>
<dbReference type="Proteomes" id="UP001595457">
    <property type="component" value="Unassembled WGS sequence"/>
</dbReference>
<dbReference type="SUPFAM" id="SSF56059">
    <property type="entry name" value="Glutathione synthetase ATP-binding domain-like"/>
    <property type="match status" value="1"/>
</dbReference>
<gene>
    <name evidence="3" type="ORF">ACFOJE_02475</name>
</gene>
<keyword evidence="4" id="KW-1185">Reference proteome</keyword>
<dbReference type="Pfam" id="PF11379">
    <property type="entry name" value="DUF3182"/>
    <property type="match status" value="1"/>
</dbReference>
<feature type="domain" description="ATP-grasp" evidence="2">
    <location>
        <begin position="118"/>
        <end position="331"/>
    </location>
</feature>
<name>A0ABV7APS6_9GAMM</name>
<evidence type="ECO:0000259" key="2">
    <source>
        <dbReference type="PROSITE" id="PS50975"/>
    </source>
</evidence>
<evidence type="ECO:0000313" key="3">
    <source>
        <dbReference type="EMBL" id="MFC2971083.1"/>
    </source>
</evidence>
<dbReference type="InterPro" id="IPR021519">
    <property type="entry name" value="DUF3182"/>
</dbReference>
<keyword evidence="1" id="KW-0547">Nucleotide-binding</keyword>
<sequence>MARLSSESLLPGGCVVVYCNRGGEAQHERAVHLELGRRLAALQGLDFAGEFDPGHTYTGPLYFVPTGTVIGRQSAFRLGIGGEEDLFGGVVPHAFVATKAITHPLLRAGVQAPPGWSNAFARRVADAVLRGYTVFDLAEAREAGRLLLAEGPLRIKPVRATAGRGQSLVRDEAELEARLQTLDVKEVEEFGLVLEEHLEQVSTFSVGQIRVGDLLATYYGSQRLTTDNRGEAVYGGSDLHVVAGDYDALLALGLDEPVRLAVRQARTYDEAARECYSGLFASRRNYDVARGLDSRGQVRSGVLEQSWRIGGASSAEIAALEAFREGGRVVRASSLELFGEASEPPPGARVLFRGEDEQVGFITKCVTVESHDDAQ</sequence>
<reference evidence="4" key="1">
    <citation type="journal article" date="2019" name="Int. J. Syst. Evol. Microbiol.">
        <title>The Global Catalogue of Microorganisms (GCM) 10K type strain sequencing project: providing services to taxonomists for standard genome sequencing and annotation.</title>
        <authorList>
            <consortium name="The Broad Institute Genomics Platform"/>
            <consortium name="The Broad Institute Genome Sequencing Center for Infectious Disease"/>
            <person name="Wu L."/>
            <person name="Ma J."/>
        </authorList>
    </citation>
    <scope>NUCLEOTIDE SEQUENCE [LARGE SCALE GENOMIC DNA]</scope>
    <source>
        <strain evidence="4">KCTC 62195</strain>
    </source>
</reference>